<dbReference type="OrthoDB" id="8442111at2759"/>
<dbReference type="GO" id="GO:0048471">
    <property type="term" value="C:perinuclear region of cytoplasm"/>
    <property type="evidence" value="ECO:0007669"/>
    <property type="project" value="TreeGrafter"/>
</dbReference>
<accession>A0A6P8PZX2</accession>
<reference evidence="4" key="1">
    <citation type="submission" date="2025-08" db="UniProtKB">
        <authorList>
            <consortium name="RefSeq"/>
        </authorList>
    </citation>
    <scope>IDENTIFICATION</scope>
</reference>
<dbReference type="Pfam" id="PF01023">
    <property type="entry name" value="S_100"/>
    <property type="match status" value="1"/>
</dbReference>
<protein>
    <submittedName>
        <fullName evidence="4">Protein S100-A13-like isoform X1</fullName>
    </submittedName>
</protein>
<evidence type="ECO:0000256" key="1">
    <source>
        <dbReference type="ARBA" id="ARBA00007323"/>
    </source>
</evidence>
<evidence type="ECO:0000313" key="3">
    <source>
        <dbReference type="Proteomes" id="UP000515159"/>
    </source>
</evidence>
<dbReference type="PANTHER" id="PTHR11639:SF134">
    <property type="entry name" value="PROTEIN S100-A1-RELATED"/>
    <property type="match status" value="1"/>
</dbReference>
<dbReference type="GO" id="GO:0005509">
    <property type="term" value="F:calcium ion binding"/>
    <property type="evidence" value="ECO:0007669"/>
    <property type="project" value="TreeGrafter"/>
</dbReference>
<gene>
    <name evidence="4" type="primary">LOC117350275</name>
</gene>
<dbReference type="CDD" id="cd05022">
    <property type="entry name" value="S-100A13"/>
    <property type="match status" value="1"/>
</dbReference>
<dbReference type="PANTHER" id="PTHR11639">
    <property type="entry name" value="S100 CALCIUM-BINDING PROTEIN"/>
    <property type="match status" value="1"/>
</dbReference>
<feature type="domain" description="S100/CaBP-9k-type calcium binding subdomain" evidence="2">
    <location>
        <begin position="63"/>
        <end position="105"/>
    </location>
</feature>
<dbReference type="GO" id="GO:0005615">
    <property type="term" value="C:extracellular space"/>
    <property type="evidence" value="ECO:0007669"/>
    <property type="project" value="TreeGrafter"/>
</dbReference>
<evidence type="ECO:0000259" key="2">
    <source>
        <dbReference type="SMART" id="SM01394"/>
    </source>
</evidence>
<dbReference type="Gene3D" id="1.10.238.10">
    <property type="entry name" value="EF-hand"/>
    <property type="match status" value="1"/>
</dbReference>
<comment type="similarity">
    <text evidence="1">Belongs to the S-100 family.</text>
</comment>
<organism evidence="3 4">
    <name type="scientific">Geotrypetes seraphini</name>
    <name type="common">Gaboon caecilian</name>
    <name type="synonym">Caecilia seraphini</name>
    <dbReference type="NCBI Taxonomy" id="260995"/>
    <lineage>
        <taxon>Eukaryota</taxon>
        <taxon>Metazoa</taxon>
        <taxon>Chordata</taxon>
        <taxon>Craniata</taxon>
        <taxon>Vertebrata</taxon>
        <taxon>Euteleostomi</taxon>
        <taxon>Amphibia</taxon>
        <taxon>Gymnophiona</taxon>
        <taxon>Geotrypetes</taxon>
    </lineage>
</organism>
<dbReference type="AlphaFoldDB" id="A0A6P8PZX2"/>
<dbReference type="KEGG" id="gsh:117350275"/>
<dbReference type="FunCoup" id="A0A6P8PZX2">
    <property type="interactions" value="635"/>
</dbReference>
<dbReference type="Proteomes" id="UP000515159">
    <property type="component" value="Chromosome 16"/>
</dbReference>
<evidence type="ECO:0000313" key="4">
    <source>
        <dbReference type="RefSeq" id="XP_033780378.1"/>
    </source>
</evidence>
<dbReference type="SMART" id="SM01394">
    <property type="entry name" value="S_100"/>
    <property type="match status" value="1"/>
</dbReference>
<sequence length="150" mass="16861">MWLHMILKHEACADEDRACRNGRGQNGNLSSCGNGEKFAPVSFSLSRISTSKNCRMATGATELENSIKNIVCIFFDYAEKEGKANTLSKAEFTKLVKEQLPNLMKDAGPLDEKLKALDVNHDQEIKFSEYWTLIGEMGKGIKRETWGKKK</sequence>
<dbReference type="SUPFAM" id="SSF47473">
    <property type="entry name" value="EF-hand"/>
    <property type="match status" value="1"/>
</dbReference>
<dbReference type="InterPro" id="IPR013787">
    <property type="entry name" value="S100_Ca-bd_sub"/>
</dbReference>
<dbReference type="InParanoid" id="A0A6P8PZX2"/>
<dbReference type="GO" id="GO:0048306">
    <property type="term" value="F:calcium-dependent protein binding"/>
    <property type="evidence" value="ECO:0007669"/>
    <property type="project" value="TreeGrafter"/>
</dbReference>
<dbReference type="RefSeq" id="XP_033780378.1">
    <property type="nucleotide sequence ID" value="XM_033924487.1"/>
</dbReference>
<proteinExistence type="inferred from homology"/>
<dbReference type="GeneID" id="117350275"/>
<keyword evidence="3" id="KW-1185">Reference proteome</keyword>
<dbReference type="InterPro" id="IPR011992">
    <property type="entry name" value="EF-hand-dom_pair"/>
</dbReference>
<name>A0A6P8PZX2_GEOSA</name>